<proteinExistence type="inferred from homology"/>
<dbReference type="OrthoDB" id="9810913at2"/>
<dbReference type="InterPro" id="IPR015424">
    <property type="entry name" value="PyrdxlP-dep_Trfase"/>
</dbReference>
<dbReference type="InterPro" id="IPR000653">
    <property type="entry name" value="DegT/StrS_aminotransferase"/>
</dbReference>
<dbReference type="InterPro" id="IPR015421">
    <property type="entry name" value="PyrdxlP-dep_Trfase_major"/>
</dbReference>
<keyword evidence="4" id="KW-0808">Transferase</keyword>
<keyword evidence="4" id="KW-0032">Aminotransferase</keyword>
<feature type="active site" description="Proton acceptor" evidence="1">
    <location>
        <position position="182"/>
    </location>
</feature>
<feature type="modified residue" description="N6-(pyridoxal phosphate)lysine" evidence="2">
    <location>
        <position position="182"/>
    </location>
</feature>
<evidence type="ECO:0000313" key="4">
    <source>
        <dbReference type="EMBL" id="PKR86277.1"/>
    </source>
</evidence>
<sequence>MIPIAKPIISNAEIDLVNEVLKSGNLASGEYVKKFEDDFANYIEIPYAIATSSGTTGLHAAIEALELPENSQIITTPFTFIASSNSILYSGHKPVFADIDPNTCNMSTEHIRKLVKENNNIKAILVVHLYGLPANMDEIMKVANELNLKVIEDCAQAHGAEINGKKVGTFGDVGVFSFYPTKNMTTSEGGMIVTKDEEIYNRGKLLINHGSSERYVHTILGYNYRMTNISAAIGLGQLRQINHFTSQRIKNAKLLDKGLKDIEWLDIPYVPSGYKHVYHQYTIKIKNKLRNDVINKLEKNGIGYGVHYPTPIHLQPLYKELGYNGISLPNAERLSSQVLSIPVHPSLSETDIHTIIEVLKSI</sequence>
<dbReference type="GO" id="GO:0030170">
    <property type="term" value="F:pyridoxal phosphate binding"/>
    <property type="evidence" value="ECO:0007669"/>
    <property type="project" value="TreeGrafter"/>
</dbReference>
<accession>A0A2N3LNY3</accession>
<dbReference type="SUPFAM" id="SSF53383">
    <property type="entry name" value="PLP-dependent transferases"/>
    <property type="match status" value="1"/>
</dbReference>
<keyword evidence="2 3" id="KW-0663">Pyridoxal phosphate</keyword>
<evidence type="ECO:0000256" key="2">
    <source>
        <dbReference type="PIRSR" id="PIRSR000390-2"/>
    </source>
</evidence>
<dbReference type="Proteomes" id="UP000233440">
    <property type="component" value="Unassembled WGS sequence"/>
</dbReference>
<dbReference type="GO" id="GO:0000271">
    <property type="term" value="P:polysaccharide biosynthetic process"/>
    <property type="evidence" value="ECO:0007669"/>
    <property type="project" value="TreeGrafter"/>
</dbReference>
<keyword evidence="5" id="KW-1185">Reference proteome</keyword>
<dbReference type="Gene3D" id="3.40.640.10">
    <property type="entry name" value="Type I PLP-dependent aspartate aminotransferase-like (Major domain)"/>
    <property type="match status" value="1"/>
</dbReference>
<dbReference type="RefSeq" id="WP_101352916.1">
    <property type="nucleotide sequence ID" value="NZ_PIQO01000002.1"/>
</dbReference>
<evidence type="ECO:0000256" key="3">
    <source>
        <dbReference type="RuleBase" id="RU004508"/>
    </source>
</evidence>
<name>A0A2N3LNY3_9BACI</name>
<organism evidence="4 5">
    <name type="scientific">Heyndrickxia camelliae</name>
    <dbReference type="NCBI Taxonomy" id="1707093"/>
    <lineage>
        <taxon>Bacteria</taxon>
        <taxon>Bacillati</taxon>
        <taxon>Bacillota</taxon>
        <taxon>Bacilli</taxon>
        <taxon>Bacillales</taxon>
        <taxon>Bacillaceae</taxon>
        <taxon>Heyndrickxia</taxon>
    </lineage>
</organism>
<dbReference type="InterPro" id="IPR015422">
    <property type="entry name" value="PyrdxlP-dep_Trfase_small"/>
</dbReference>
<dbReference type="EMBL" id="PIQO01000002">
    <property type="protein sequence ID" value="PKR86277.1"/>
    <property type="molecule type" value="Genomic_DNA"/>
</dbReference>
<gene>
    <name evidence="4" type="ORF">CWO92_04035</name>
</gene>
<dbReference type="AlphaFoldDB" id="A0A2N3LNY3"/>
<dbReference type="Gene3D" id="3.90.1150.10">
    <property type="entry name" value="Aspartate Aminotransferase, domain 1"/>
    <property type="match status" value="1"/>
</dbReference>
<reference evidence="4 5" key="1">
    <citation type="submission" date="2017-11" db="EMBL/GenBank/DDBJ databases">
        <title>Bacillus camelliae sp. nov., isolated from pu'er tea.</title>
        <authorList>
            <person name="Niu L."/>
        </authorList>
    </citation>
    <scope>NUCLEOTIDE SEQUENCE [LARGE SCALE GENOMIC DNA]</scope>
    <source>
        <strain evidence="4 5">7578-1</strain>
    </source>
</reference>
<dbReference type="GO" id="GO:0008483">
    <property type="term" value="F:transaminase activity"/>
    <property type="evidence" value="ECO:0007669"/>
    <property type="project" value="UniProtKB-KW"/>
</dbReference>
<dbReference type="PIRSF" id="PIRSF000390">
    <property type="entry name" value="PLP_StrS"/>
    <property type="match status" value="1"/>
</dbReference>
<evidence type="ECO:0000313" key="5">
    <source>
        <dbReference type="Proteomes" id="UP000233440"/>
    </source>
</evidence>
<protein>
    <submittedName>
        <fullName evidence="4">Aminotransferase DegT</fullName>
    </submittedName>
</protein>
<dbReference type="Pfam" id="PF01041">
    <property type="entry name" value="DegT_DnrJ_EryC1"/>
    <property type="match status" value="1"/>
</dbReference>
<dbReference type="PANTHER" id="PTHR30244">
    <property type="entry name" value="TRANSAMINASE"/>
    <property type="match status" value="1"/>
</dbReference>
<evidence type="ECO:0000256" key="1">
    <source>
        <dbReference type="PIRSR" id="PIRSR000390-1"/>
    </source>
</evidence>
<comment type="similarity">
    <text evidence="3">Belongs to the DegT/DnrJ/EryC1 family.</text>
</comment>
<dbReference type="PANTHER" id="PTHR30244:SF34">
    <property type="entry name" value="DTDP-4-AMINO-4,6-DIDEOXYGALACTOSE TRANSAMINASE"/>
    <property type="match status" value="1"/>
</dbReference>
<comment type="caution">
    <text evidence="4">The sequence shown here is derived from an EMBL/GenBank/DDBJ whole genome shotgun (WGS) entry which is preliminary data.</text>
</comment>
<dbReference type="CDD" id="cd00616">
    <property type="entry name" value="AHBA_syn"/>
    <property type="match status" value="1"/>
</dbReference>